<dbReference type="Proteomes" id="UP000521075">
    <property type="component" value="Unassembled WGS sequence"/>
</dbReference>
<protein>
    <submittedName>
        <fullName evidence="3">RHS repeat-associated protein</fullName>
    </submittedName>
</protein>
<dbReference type="RefSeq" id="WP_343064533.1">
    <property type="nucleotide sequence ID" value="NZ_BAAAHA010000002.1"/>
</dbReference>
<dbReference type="Pfam" id="PF05593">
    <property type="entry name" value="RHS_repeat"/>
    <property type="match status" value="2"/>
</dbReference>
<dbReference type="NCBIfam" id="TIGR01643">
    <property type="entry name" value="YD_repeat_2x"/>
    <property type="match status" value="2"/>
</dbReference>
<gene>
    <name evidence="3" type="ORF">HNR14_003628</name>
</gene>
<dbReference type="InterPro" id="IPR022385">
    <property type="entry name" value="Rhs_assc_core"/>
</dbReference>
<dbReference type="InterPro" id="IPR050708">
    <property type="entry name" value="T6SS_VgrG/RHS"/>
</dbReference>
<name>A0A853DU35_9MICO</name>
<keyword evidence="4" id="KW-1185">Reference proteome</keyword>
<dbReference type="EMBL" id="JACCHJ010000001">
    <property type="protein sequence ID" value="NYK11747.1"/>
    <property type="molecule type" value="Genomic_DNA"/>
</dbReference>
<dbReference type="InterPro" id="IPR031325">
    <property type="entry name" value="RHS_repeat"/>
</dbReference>
<reference evidence="3 4" key="1">
    <citation type="submission" date="2020-07" db="EMBL/GenBank/DDBJ databases">
        <title>Sequencing the genomes of 1000 actinobacteria strains.</title>
        <authorList>
            <person name="Klenk H.-P."/>
        </authorList>
    </citation>
    <scope>NUCLEOTIDE SEQUENCE [LARGE SCALE GENOMIC DNA]</scope>
    <source>
        <strain evidence="3 4">DSM 15166</strain>
    </source>
</reference>
<evidence type="ECO:0000259" key="2">
    <source>
        <dbReference type="Pfam" id="PF25023"/>
    </source>
</evidence>
<sequence>MTNITYDAVGKVSQVDQLNTTTGSPGTSTTRFSFYLATETYVAGPNTSTSSSISASPHLTYTIDPTKRVSKVVDEQGRQRQATYTGYFDTASTTSGTGSTAGTTTGDYTANSGQSLTKVTSPGGAANQTAYANTAPGTQYLPSSSTDDAGNATAYTYNGTGNPLTSAQGTPTATATLTFNTDGTVATALAPGNGTNATGYGYTNHQLTSITPVTGSSLGSRAITYDDFGRVKTATDGRGNTTTYGYDKDDRLTSTTFSDGTHSVVNTYDDAGKLKTSVDAAGTTTNTYDQLERLTSTVNTAGGGTETFTYDKASHLVTLSDSRGTSTYSYDTSGVATQIAYTQPSSSPPSGVLAFATDNQGRRTDEWLQTDATNTTWSAHTHTSYDTSGRVTEIAAYYGTGNASNTKTLDISYCYSAGAVAPACPTTASADRHKIQWSKDNISGMVTAYAYDGSGRLQSATQSGATGANTYTYTYDGRGNRLTAVVTGASPSGQTLTYNAANQITTTGYSYDGAGNLTAAPGATYTYNGAQQMTSSIKSGTTSTYIYAGASQNAVLSETTTANTYQLVYGGTDQQGQPEIQQVKIGTNTAYIEHDPITGQPLLLRTSSGKQSLYVYDGTGNPAALLTSDSYVAFAYTYDPYGTPTLTKNSGGSGVPQNPYLFKGGIQDRGSGLVKFGLRWYNPMTGTWTQQDTLDAPLDPANANRYTFAGGDPTNGADPTGYSCSGAILGASASVFVEVLAGAAVIAGTPSLALGAAAAEGFAVGAGLTVSAVGDAVEECS</sequence>
<keyword evidence="1" id="KW-0677">Repeat</keyword>
<proteinExistence type="predicted"/>
<dbReference type="NCBIfam" id="TIGR03696">
    <property type="entry name" value="Rhs_assc_core"/>
    <property type="match status" value="1"/>
</dbReference>
<accession>A0A853DU35</accession>
<dbReference type="InterPro" id="IPR056823">
    <property type="entry name" value="TEN-like_YD-shell"/>
</dbReference>
<dbReference type="Pfam" id="PF25023">
    <property type="entry name" value="TEN_YD-shell"/>
    <property type="match status" value="1"/>
</dbReference>
<feature type="domain" description="Teneurin-like YD-shell" evidence="2">
    <location>
        <begin position="443"/>
        <end position="713"/>
    </location>
</feature>
<dbReference type="AlphaFoldDB" id="A0A853DU35"/>
<comment type="caution">
    <text evidence="3">The sequence shown here is derived from an EMBL/GenBank/DDBJ whole genome shotgun (WGS) entry which is preliminary data.</text>
</comment>
<evidence type="ECO:0000313" key="3">
    <source>
        <dbReference type="EMBL" id="NYK11747.1"/>
    </source>
</evidence>
<dbReference type="InterPro" id="IPR006530">
    <property type="entry name" value="YD"/>
</dbReference>
<evidence type="ECO:0000313" key="4">
    <source>
        <dbReference type="Proteomes" id="UP000521075"/>
    </source>
</evidence>
<organism evidence="3 4">
    <name type="scientific">Leifsonia naganoensis</name>
    <dbReference type="NCBI Taxonomy" id="150025"/>
    <lineage>
        <taxon>Bacteria</taxon>
        <taxon>Bacillati</taxon>
        <taxon>Actinomycetota</taxon>
        <taxon>Actinomycetes</taxon>
        <taxon>Micrococcales</taxon>
        <taxon>Microbacteriaceae</taxon>
        <taxon>Leifsonia</taxon>
    </lineage>
</organism>
<evidence type="ECO:0000256" key="1">
    <source>
        <dbReference type="ARBA" id="ARBA00022737"/>
    </source>
</evidence>
<dbReference type="PANTHER" id="PTHR32305">
    <property type="match status" value="1"/>
</dbReference>
<dbReference type="Gene3D" id="2.180.10.10">
    <property type="entry name" value="RHS repeat-associated core"/>
    <property type="match status" value="2"/>
</dbReference>
<dbReference type="PANTHER" id="PTHR32305:SF15">
    <property type="entry name" value="PROTEIN RHSA-RELATED"/>
    <property type="match status" value="1"/>
</dbReference>